<dbReference type="SUPFAM" id="SSF56112">
    <property type="entry name" value="Protein kinase-like (PK-like)"/>
    <property type="match status" value="1"/>
</dbReference>
<dbReference type="PROSITE" id="PS50011">
    <property type="entry name" value="PROTEIN_KINASE_DOM"/>
    <property type="match status" value="1"/>
</dbReference>
<proteinExistence type="predicted"/>
<feature type="compositionally biased region" description="Low complexity" evidence="1">
    <location>
        <begin position="266"/>
        <end position="280"/>
    </location>
</feature>
<feature type="compositionally biased region" description="Basic and acidic residues" evidence="1">
    <location>
        <begin position="244"/>
        <end position="255"/>
    </location>
</feature>
<evidence type="ECO:0000259" key="2">
    <source>
        <dbReference type="PROSITE" id="PS50011"/>
    </source>
</evidence>
<feature type="compositionally biased region" description="Pro residues" evidence="1">
    <location>
        <begin position="59"/>
        <end position="74"/>
    </location>
</feature>
<feature type="compositionally biased region" description="Acidic residues" evidence="1">
    <location>
        <begin position="191"/>
        <end position="200"/>
    </location>
</feature>
<reference evidence="3 4" key="1">
    <citation type="submission" date="2024-03" db="EMBL/GenBank/DDBJ databases">
        <title>Aureococcus anophagefferens CCMP1851 and Kratosvirus quantuckense: Draft genome of a second virus-susceptible host strain in the model system.</title>
        <authorList>
            <person name="Chase E."/>
            <person name="Truchon A.R."/>
            <person name="Schepens W."/>
            <person name="Wilhelm S.W."/>
        </authorList>
    </citation>
    <scope>NUCLEOTIDE SEQUENCE [LARGE SCALE GENOMIC DNA]</scope>
    <source>
        <strain evidence="3 4">CCMP1851</strain>
    </source>
</reference>
<sequence length="811" mass="87097">MDVLPAQRWDAFNYSRWDRFGDEESADDEASLPTQPGPPAAPEAAARRSPAVAARAPPRRAPAAPPVAPEPPRAAEPAEEPRAAAEPPQRRRALQHAAAGARPRGSIERYTAPRVGFVAAPGLDYSKWADSQWNSESDEERERLPPRRHSMPTNKAKARAEVARLAARSSHPDAAPRSARRPIDYSRWDKIDDEDDEDEDGRATAPAEEAEGDARDDSPPAVAAAEEERARRGGGGVVAATSLEEERRPRSRSPDDSGLDFGRGHAVAAVAGPRDAARAGAARRPRRARLRRFLSSRRRRRRSGSWPARRTATPRRRSPAPRRCRPARAPCGARRARARARAATPPAPRLGRAAVAVAGLEALGRPDVVDAVAARGRYALAARRADAALRDAAACVARAAATTAGAGARRAARRWAGRAPRPTPRRAGAGPGPPRARRRRLCRAVASACATASTGGGSSRATSAPVATLAHASPAIAYHPRVRIGGDAQDVFRGVFSPRLAAPPKKGSAASLLRGAARWASGSLGGSWAAPDLEGMDASASVPCAVKKVRLSELGAGLNELKCLLKLKRHANVVRVYGQAEDGDEYLYLALELCHGTLDGLANMVRRRSRGWPALRADLEKLDLVDVCKQMAGGLTHLHENGIIHRDIKPSNILWVARSGAPVIKLADFGISKALDARNGRDEYTVTSSHAGTVGYMAREFVKLKWDSGVRKSAKMTEAQYKAGDVFALGCCMYHVITGGRHPFGDYPYMLEMAIMQGAPPSLDAIPKMAGPHREVLARALIEAMLDHDARNRPAARTVQNHAFFFQLPGD</sequence>
<feature type="region of interest" description="Disordered" evidence="1">
    <location>
        <begin position="406"/>
        <end position="440"/>
    </location>
</feature>
<feature type="compositionally biased region" description="Low complexity" evidence="1">
    <location>
        <begin position="42"/>
        <end position="56"/>
    </location>
</feature>
<dbReference type="InterPro" id="IPR000719">
    <property type="entry name" value="Prot_kinase_dom"/>
</dbReference>
<feature type="compositionally biased region" description="Basic and acidic residues" evidence="1">
    <location>
        <begin position="181"/>
        <end position="190"/>
    </location>
</feature>
<evidence type="ECO:0000313" key="3">
    <source>
        <dbReference type="EMBL" id="KAK7241368.1"/>
    </source>
</evidence>
<dbReference type="Gene3D" id="3.30.200.20">
    <property type="entry name" value="Phosphorylase Kinase, domain 1"/>
    <property type="match status" value="1"/>
</dbReference>
<feature type="domain" description="Protein kinase" evidence="2">
    <location>
        <begin position="513"/>
        <end position="805"/>
    </location>
</feature>
<keyword evidence="4" id="KW-1185">Reference proteome</keyword>
<accession>A0ABR1FYM0</accession>
<dbReference type="EMBL" id="JBBJCI010000202">
    <property type="protein sequence ID" value="KAK7241368.1"/>
    <property type="molecule type" value="Genomic_DNA"/>
</dbReference>
<organism evidence="3 4">
    <name type="scientific">Aureococcus anophagefferens</name>
    <name type="common">Harmful bloom alga</name>
    <dbReference type="NCBI Taxonomy" id="44056"/>
    <lineage>
        <taxon>Eukaryota</taxon>
        <taxon>Sar</taxon>
        <taxon>Stramenopiles</taxon>
        <taxon>Ochrophyta</taxon>
        <taxon>Pelagophyceae</taxon>
        <taxon>Pelagomonadales</taxon>
        <taxon>Pelagomonadaceae</taxon>
        <taxon>Aureococcus</taxon>
    </lineage>
</organism>
<dbReference type="Proteomes" id="UP001363151">
    <property type="component" value="Unassembled WGS sequence"/>
</dbReference>
<dbReference type="InterPro" id="IPR045133">
    <property type="entry name" value="IRE1/2-like"/>
</dbReference>
<evidence type="ECO:0000256" key="1">
    <source>
        <dbReference type="SAM" id="MobiDB-lite"/>
    </source>
</evidence>
<feature type="compositionally biased region" description="Basic residues" evidence="1">
    <location>
        <begin position="281"/>
        <end position="303"/>
    </location>
</feature>
<dbReference type="Gene3D" id="1.10.510.10">
    <property type="entry name" value="Transferase(Phosphotransferase) domain 1"/>
    <property type="match status" value="1"/>
</dbReference>
<dbReference type="InterPro" id="IPR011009">
    <property type="entry name" value="Kinase-like_dom_sf"/>
</dbReference>
<comment type="caution">
    <text evidence="3">The sequence shown here is derived from an EMBL/GenBank/DDBJ whole genome shotgun (WGS) entry which is preliminary data.</text>
</comment>
<dbReference type="SMART" id="SM00220">
    <property type="entry name" value="S_TKc"/>
    <property type="match status" value="1"/>
</dbReference>
<dbReference type="PANTHER" id="PTHR13954:SF6">
    <property type="entry name" value="NON-SPECIFIC SERINE_THREONINE PROTEIN KINASE"/>
    <property type="match status" value="1"/>
</dbReference>
<feature type="compositionally biased region" description="Low complexity" evidence="1">
    <location>
        <begin position="417"/>
        <end position="428"/>
    </location>
</feature>
<feature type="compositionally biased region" description="Basic residues" evidence="1">
    <location>
        <begin position="312"/>
        <end position="326"/>
    </location>
</feature>
<dbReference type="Pfam" id="PF00069">
    <property type="entry name" value="Pkinase"/>
    <property type="match status" value="1"/>
</dbReference>
<dbReference type="PANTHER" id="PTHR13954">
    <property type="entry name" value="IRE1-RELATED"/>
    <property type="match status" value="1"/>
</dbReference>
<gene>
    <name evidence="3" type="ORF">SO694_00059047</name>
</gene>
<name>A0ABR1FYM0_AURAN</name>
<protein>
    <submittedName>
        <fullName evidence="3">Ribonuclease</fullName>
    </submittedName>
</protein>
<evidence type="ECO:0000313" key="4">
    <source>
        <dbReference type="Proteomes" id="UP001363151"/>
    </source>
</evidence>
<feature type="region of interest" description="Disordered" evidence="1">
    <location>
        <begin position="1"/>
        <end position="333"/>
    </location>
</feature>